<dbReference type="KEGG" id="mpl:Mpal_1853"/>
<evidence type="ECO:0008006" key="3">
    <source>
        <dbReference type="Google" id="ProtNLM"/>
    </source>
</evidence>
<dbReference type="EMBL" id="CP001338">
    <property type="protein sequence ID" value="ACL17158.1"/>
    <property type="molecule type" value="Genomic_DNA"/>
</dbReference>
<name>B8GK87_METPE</name>
<dbReference type="SUPFAM" id="SSF63829">
    <property type="entry name" value="Calcium-dependent phosphotriesterase"/>
    <property type="match status" value="1"/>
</dbReference>
<dbReference type="Gene3D" id="2.130.10.10">
    <property type="entry name" value="YVTN repeat-like/Quinoprotein amine dehydrogenase"/>
    <property type="match status" value="1"/>
</dbReference>
<dbReference type="eggNOG" id="arCOG08229">
    <property type="taxonomic scope" value="Archaea"/>
</dbReference>
<protein>
    <recommendedName>
        <fullName evidence="3">Two component regulator propeller domain protein</fullName>
    </recommendedName>
</protein>
<dbReference type="InterPro" id="IPR015943">
    <property type="entry name" value="WD40/YVTN_repeat-like_dom_sf"/>
</dbReference>
<proteinExistence type="predicted"/>
<keyword evidence="2" id="KW-1185">Reference proteome</keyword>
<reference evidence="1 2" key="1">
    <citation type="journal article" date="2015" name="Genome Announc.">
        <title>Complete Genome Sequence of Methanosphaerula palustris E1-9CT, a Hydrogenotrophic Methanogen Isolated from a Minerotrophic Fen Peatland.</title>
        <authorList>
            <person name="Cadillo-Quiroz H."/>
            <person name="Browne P."/>
            <person name="Kyrpides N."/>
            <person name="Woyke T."/>
            <person name="Goodwin L."/>
            <person name="Detter C."/>
            <person name="Yavitt J.B."/>
            <person name="Zinder S.H."/>
        </authorList>
    </citation>
    <scope>NUCLEOTIDE SEQUENCE [LARGE SCALE GENOMIC DNA]</scope>
    <source>
        <strain evidence="2">ATCC BAA-1556 / DSM 19958 / E1-9c</strain>
    </source>
</reference>
<dbReference type="AlphaFoldDB" id="B8GK87"/>
<evidence type="ECO:0000313" key="1">
    <source>
        <dbReference type="EMBL" id="ACL17158.1"/>
    </source>
</evidence>
<dbReference type="HOGENOM" id="CLU_053802_0_0_2"/>
<gene>
    <name evidence="1" type="ordered locus">Mpal_1853</name>
</gene>
<dbReference type="STRING" id="521011.Mpal_1853"/>
<sequence>MVDGPNGQVILATDNGISTFDGSTWTIYHANRVNRTQGLLDDMVVALAYDYKGGFWMGYPDGMQRFDGVTYRVFDDPQAFVSLSVHDIQRWDQEMWVSVGTSGLYRYAYGAWTWFQPFKNYGPGCYEVDSMAVDEKNGALILASADGGLWEVPDHSDPVQFIRVSDPEQKYTGLNHVRYDPLGGVYAFNQSMIAHYSADGHYQTILTPADLASDIHEITDVAASPDGMLWIGTPGGLVGWQDGRAVVRYQKSEGIGDDSYVQRIFMDAEGRCWFTTNGYVGYVDPDSTLNNHLAFAPPTTVTTVPTPSLSPLPIVPVPGITVSDRGTTVPSLTMVPTQSQGSLLEQVGRYLIYGIKDAFRSAEQISGNVQGREAIADPQRANF</sequence>
<dbReference type="Proteomes" id="UP000002457">
    <property type="component" value="Chromosome"/>
</dbReference>
<accession>B8GK87</accession>
<evidence type="ECO:0000313" key="2">
    <source>
        <dbReference type="Proteomes" id="UP000002457"/>
    </source>
</evidence>
<organism evidence="1 2">
    <name type="scientific">Methanosphaerula palustris (strain ATCC BAA-1556 / DSM 19958 / E1-9c)</name>
    <dbReference type="NCBI Taxonomy" id="521011"/>
    <lineage>
        <taxon>Archaea</taxon>
        <taxon>Methanobacteriati</taxon>
        <taxon>Methanobacteriota</taxon>
        <taxon>Stenosarchaea group</taxon>
        <taxon>Methanomicrobia</taxon>
        <taxon>Methanomicrobiales</taxon>
        <taxon>Methanoregulaceae</taxon>
        <taxon>Methanosphaerula</taxon>
    </lineage>
</organism>